<comment type="function">
    <text evidence="2 14">Accepts electrons from ETF and reduces ubiquinone.</text>
</comment>
<organism evidence="16 17">
    <name type="scientific">Cylicocyclus nassatus</name>
    <name type="common">Nematode worm</name>
    <dbReference type="NCBI Taxonomy" id="53992"/>
    <lineage>
        <taxon>Eukaryota</taxon>
        <taxon>Metazoa</taxon>
        <taxon>Ecdysozoa</taxon>
        <taxon>Nematoda</taxon>
        <taxon>Chromadorea</taxon>
        <taxon>Rhabditida</taxon>
        <taxon>Rhabditina</taxon>
        <taxon>Rhabditomorpha</taxon>
        <taxon>Strongyloidea</taxon>
        <taxon>Strongylidae</taxon>
        <taxon>Cylicocyclus</taxon>
    </lineage>
</organism>
<keyword evidence="11 14" id="KW-0411">Iron-sulfur</keyword>
<dbReference type="InterPro" id="IPR017896">
    <property type="entry name" value="4Fe4S_Fe-S-bd"/>
</dbReference>
<evidence type="ECO:0000256" key="3">
    <source>
        <dbReference type="ARBA" id="ARBA00022448"/>
    </source>
</evidence>
<dbReference type="InterPro" id="IPR049398">
    <property type="entry name" value="ETF-QO/FixC_UQ-bd"/>
</dbReference>
<dbReference type="PANTHER" id="PTHR10617:SF107">
    <property type="entry name" value="ELECTRON TRANSFER FLAVOPROTEIN-UBIQUINONE OXIDOREDUCTASE, MITOCHONDRIAL"/>
    <property type="match status" value="1"/>
</dbReference>
<dbReference type="Gene3D" id="3.30.70.20">
    <property type="match status" value="1"/>
</dbReference>
<feature type="domain" description="4Fe-4S ferredoxin-type" evidence="15">
    <location>
        <begin position="554"/>
        <end position="583"/>
    </location>
</feature>
<comment type="cofactor">
    <cofactor evidence="1 14">
        <name>FAD</name>
        <dbReference type="ChEBI" id="CHEBI:57692"/>
    </cofactor>
</comment>
<evidence type="ECO:0000256" key="11">
    <source>
        <dbReference type="ARBA" id="ARBA00023014"/>
    </source>
</evidence>
<dbReference type="InterPro" id="IPR007859">
    <property type="entry name" value="ETF-QO/FixX_C"/>
</dbReference>
<keyword evidence="7 14" id="KW-0274">FAD</keyword>
<gene>
    <name evidence="16" type="ORF">CYNAS_LOCUS11496</name>
</gene>
<evidence type="ECO:0000256" key="7">
    <source>
        <dbReference type="ARBA" id="ARBA00022827"/>
    </source>
</evidence>
<dbReference type="GO" id="GO:0046872">
    <property type="term" value="F:metal ion binding"/>
    <property type="evidence" value="ECO:0007669"/>
    <property type="project" value="UniProtKB-KW"/>
</dbReference>
<dbReference type="Proteomes" id="UP001176961">
    <property type="component" value="Unassembled WGS sequence"/>
</dbReference>
<keyword evidence="10 14" id="KW-0408">Iron</keyword>
<dbReference type="GO" id="GO:0005743">
    <property type="term" value="C:mitochondrial inner membrane"/>
    <property type="evidence" value="ECO:0007669"/>
    <property type="project" value="TreeGrafter"/>
</dbReference>
<evidence type="ECO:0000256" key="8">
    <source>
        <dbReference type="ARBA" id="ARBA00022982"/>
    </source>
</evidence>
<dbReference type="Pfam" id="PF21162">
    <property type="entry name" value="ETFQO_UQ-bd"/>
    <property type="match status" value="1"/>
</dbReference>
<dbReference type="InterPro" id="IPR040156">
    <property type="entry name" value="ETF-QO"/>
</dbReference>
<evidence type="ECO:0000259" key="15">
    <source>
        <dbReference type="PROSITE" id="PS51379"/>
    </source>
</evidence>
<comment type="catalytic activity">
    <reaction evidence="13 14">
        <text>a ubiquinone + reduced [electron-transfer flavoprotein] = a ubiquinol + oxidized [electron-transfer flavoprotein] + H(+)</text>
        <dbReference type="Rhea" id="RHEA:24052"/>
        <dbReference type="Rhea" id="RHEA-COMP:9565"/>
        <dbReference type="Rhea" id="RHEA-COMP:9566"/>
        <dbReference type="Rhea" id="RHEA-COMP:10685"/>
        <dbReference type="Rhea" id="RHEA-COMP:10686"/>
        <dbReference type="ChEBI" id="CHEBI:15378"/>
        <dbReference type="ChEBI" id="CHEBI:16389"/>
        <dbReference type="ChEBI" id="CHEBI:17976"/>
        <dbReference type="ChEBI" id="CHEBI:57692"/>
        <dbReference type="ChEBI" id="CHEBI:58307"/>
        <dbReference type="EC" id="1.5.5.1"/>
    </reaction>
</comment>
<evidence type="ECO:0000256" key="9">
    <source>
        <dbReference type="ARBA" id="ARBA00023002"/>
    </source>
</evidence>
<evidence type="ECO:0000256" key="4">
    <source>
        <dbReference type="ARBA" id="ARBA00022485"/>
    </source>
</evidence>
<evidence type="ECO:0000313" key="16">
    <source>
        <dbReference type="EMBL" id="CAJ0599513.1"/>
    </source>
</evidence>
<dbReference type="Gene3D" id="3.50.50.60">
    <property type="entry name" value="FAD/NAD(P)-binding domain"/>
    <property type="match status" value="1"/>
</dbReference>
<dbReference type="InterPro" id="IPR036188">
    <property type="entry name" value="FAD/NAD-bd_sf"/>
</dbReference>
<evidence type="ECO:0000256" key="10">
    <source>
        <dbReference type="ARBA" id="ARBA00023004"/>
    </source>
</evidence>
<reference evidence="16" key="1">
    <citation type="submission" date="2023-07" db="EMBL/GenBank/DDBJ databases">
        <authorList>
            <consortium name="CYATHOMIX"/>
        </authorList>
    </citation>
    <scope>NUCLEOTIDE SEQUENCE</scope>
    <source>
        <strain evidence="16">N/A</strain>
    </source>
</reference>
<accession>A0AA36GWS7</accession>
<evidence type="ECO:0000256" key="14">
    <source>
        <dbReference type="RuleBase" id="RU366068"/>
    </source>
</evidence>
<dbReference type="Gene3D" id="3.30.9.90">
    <property type="match status" value="1"/>
</dbReference>
<comment type="cofactor">
    <cofactor evidence="14">
        <name>[4Fe-4S] cluster</name>
        <dbReference type="ChEBI" id="CHEBI:49883"/>
    </cofactor>
    <text evidence="14">Binds 1 [4Fe-4S] cluster.</text>
</comment>
<evidence type="ECO:0000256" key="13">
    <source>
        <dbReference type="ARBA" id="ARBA00052682"/>
    </source>
</evidence>
<protein>
    <recommendedName>
        <fullName evidence="14">Electron transfer flavoprotein-ubiquinone oxidoreductase</fullName>
        <shortName evidence="14">ETF-QO</shortName>
        <ecNumber evidence="14">1.5.5.1</ecNumber>
    </recommendedName>
</protein>
<dbReference type="InterPro" id="IPR023753">
    <property type="entry name" value="FAD/NAD-binding_dom"/>
</dbReference>
<comment type="caution">
    <text evidence="16">The sequence shown here is derived from an EMBL/GenBank/DDBJ whole genome shotgun (WGS) entry which is preliminary data.</text>
</comment>
<keyword evidence="6 14" id="KW-0479">Metal-binding</keyword>
<evidence type="ECO:0000313" key="17">
    <source>
        <dbReference type="Proteomes" id="UP001176961"/>
    </source>
</evidence>
<dbReference type="SUPFAM" id="SSF54862">
    <property type="entry name" value="4Fe-4S ferredoxins"/>
    <property type="match status" value="1"/>
</dbReference>
<name>A0AA36GWS7_CYLNA</name>
<keyword evidence="8 14" id="KW-0249">Electron transport</keyword>
<keyword evidence="4" id="KW-0004">4Fe-4S</keyword>
<dbReference type="EC" id="1.5.5.1" evidence="14"/>
<evidence type="ECO:0000256" key="1">
    <source>
        <dbReference type="ARBA" id="ARBA00001974"/>
    </source>
</evidence>
<dbReference type="SUPFAM" id="SSF51905">
    <property type="entry name" value="FAD/NAD(P)-binding domain"/>
    <property type="match status" value="1"/>
</dbReference>
<evidence type="ECO:0000256" key="12">
    <source>
        <dbReference type="ARBA" id="ARBA00023075"/>
    </source>
</evidence>
<dbReference type="EMBL" id="CATQJL010000223">
    <property type="protein sequence ID" value="CAJ0599513.1"/>
    <property type="molecule type" value="Genomic_DNA"/>
</dbReference>
<dbReference type="SUPFAM" id="SSF54373">
    <property type="entry name" value="FAD-linked reductases, C-terminal domain"/>
    <property type="match status" value="1"/>
</dbReference>
<keyword evidence="9 14" id="KW-0560">Oxidoreductase</keyword>
<dbReference type="GO" id="GO:0051539">
    <property type="term" value="F:4 iron, 4 sulfur cluster binding"/>
    <property type="evidence" value="ECO:0007669"/>
    <property type="project" value="UniProtKB-UniRule"/>
</dbReference>
<dbReference type="FunFam" id="3.30.70.20:FF:000012">
    <property type="entry name" value="Electron transfer flavoprotein-ubiquinone oxidoreductase, mitochondrial"/>
    <property type="match status" value="1"/>
</dbReference>
<keyword evidence="5 14" id="KW-0285">Flavoprotein</keyword>
<dbReference type="GO" id="GO:0004174">
    <property type="term" value="F:electron-transferring-flavoprotein dehydrogenase activity"/>
    <property type="evidence" value="ECO:0007669"/>
    <property type="project" value="UniProtKB-UniRule"/>
</dbReference>
<sequence length="594" mass="65772">MRISVPQLIRWSVPMKNVVNGRWTTTHYTIKDRSKDPRWKEIDMTRESDQYDVVIVGGGPAGMSAAIRLKQLAEENGKEIRVCVVEKAPEVGAHTLSGAVIETKPLEELFPNWKELGAPIHEKVTSESVALLTERRRIPVPVFPGMPLYNHGNYIVRLGHVVRWLGEQAEAAGVEIWPGVSASEVLYNEDGSVKGIATNDVGIAKDGSPKDSFARGMELHGKCTIFAEGCRGHLTKQILKKFDLTTHPMSYGIGLKELWQLDPSKHRSGYVEHTLGWPLAMDQYGGSFIYHITDEGLPLAAVGFVVALDYKNTNINPFKEFQKWKTHPSIAAQLEGGKRIGYGARALNEGGYQTVPKLAFPGGCIVGCAGGLLNVAKLKGTHTGMKSGIVAAESIFPLLKEDTQSVTPTSYQDAMEESSVFKELKATRNIRPSFNTRMGWLGGLSYSGLFYIIGRGKEPWTLKHGKTDNEKTMKKEECKPIEYPKPDGKLTFDLLTSVSLTGTNHEENQPSHLTLKDDSVPEKINLPLYDGLEQRYCPAGVYEYVPRDENSSEMRLQINAQNCIHCKTCDIKDPTQNINWVTPEGGEGPKYSGM</sequence>
<dbReference type="PANTHER" id="PTHR10617">
    <property type="entry name" value="ELECTRON TRANSFER FLAVOPROTEIN-UBIQUINONE OXIDOREDUCTASE"/>
    <property type="match status" value="1"/>
</dbReference>
<dbReference type="AlphaFoldDB" id="A0AA36GWS7"/>
<evidence type="ECO:0000256" key="2">
    <source>
        <dbReference type="ARBA" id="ARBA00002819"/>
    </source>
</evidence>
<dbReference type="PROSITE" id="PS51379">
    <property type="entry name" value="4FE4S_FER_2"/>
    <property type="match status" value="1"/>
</dbReference>
<dbReference type="Pfam" id="PF05187">
    <property type="entry name" value="Fer4_ETF_QO"/>
    <property type="match status" value="1"/>
</dbReference>
<keyword evidence="3 14" id="KW-0813">Transport</keyword>
<keyword evidence="17" id="KW-1185">Reference proteome</keyword>
<evidence type="ECO:0000256" key="5">
    <source>
        <dbReference type="ARBA" id="ARBA00022630"/>
    </source>
</evidence>
<dbReference type="Pfam" id="PF07992">
    <property type="entry name" value="Pyr_redox_2"/>
    <property type="match status" value="1"/>
</dbReference>
<proteinExistence type="predicted"/>
<keyword evidence="12 14" id="KW-0830">Ubiquinone</keyword>
<evidence type="ECO:0000256" key="6">
    <source>
        <dbReference type="ARBA" id="ARBA00022723"/>
    </source>
</evidence>